<dbReference type="InterPro" id="IPR002941">
    <property type="entry name" value="DNA_methylase_N4/N6"/>
</dbReference>
<comment type="similarity">
    <text evidence="1">Belongs to the N(4)/N(6)-methyltransferase family. N(4) subfamily.</text>
</comment>
<keyword evidence="4" id="KW-0949">S-adenosyl-L-methionine</keyword>
<dbReference type="EC" id="2.1.1.-" evidence="9"/>
<dbReference type="RefSeq" id="WP_207883978.1">
    <property type="nucleotide sequence ID" value="NZ_JAFVMF010000036.1"/>
</dbReference>
<evidence type="ECO:0000259" key="10">
    <source>
        <dbReference type="Pfam" id="PF01555"/>
    </source>
</evidence>
<keyword evidence="5" id="KW-0680">Restriction system</keyword>
<comment type="caution">
    <text evidence="11">The sequence shown here is derived from an EMBL/GenBank/DDBJ whole genome shotgun (WGS) entry which is preliminary data.</text>
</comment>
<dbReference type="EMBL" id="JAFVMF010000036">
    <property type="protein sequence ID" value="MBO1361935.1"/>
    <property type="molecule type" value="Genomic_DNA"/>
</dbReference>
<dbReference type="Proteomes" id="UP000664771">
    <property type="component" value="Unassembled WGS sequence"/>
</dbReference>
<name>A0ABS3M149_9PROT</name>
<keyword evidence="6" id="KW-0238">DNA-binding</keyword>
<dbReference type="InterPro" id="IPR017985">
    <property type="entry name" value="MeTrfase_CN4_CS"/>
</dbReference>
<gene>
    <name evidence="11" type="ORF">J2D73_19310</name>
</gene>
<evidence type="ECO:0000256" key="6">
    <source>
        <dbReference type="ARBA" id="ARBA00023125"/>
    </source>
</evidence>
<comment type="catalytic activity">
    <reaction evidence="7">
        <text>a 2'-deoxyadenosine in DNA + S-adenosyl-L-methionine = an N(6)-methyl-2'-deoxyadenosine in DNA + S-adenosyl-L-homocysteine + H(+)</text>
        <dbReference type="Rhea" id="RHEA:15197"/>
        <dbReference type="Rhea" id="RHEA-COMP:12418"/>
        <dbReference type="Rhea" id="RHEA-COMP:12419"/>
        <dbReference type="ChEBI" id="CHEBI:15378"/>
        <dbReference type="ChEBI" id="CHEBI:57856"/>
        <dbReference type="ChEBI" id="CHEBI:59789"/>
        <dbReference type="ChEBI" id="CHEBI:90615"/>
        <dbReference type="ChEBI" id="CHEBI:90616"/>
        <dbReference type="EC" id="2.1.1.72"/>
    </reaction>
</comment>
<dbReference type="SUPFAM" id="SSF53335">
    <property type="entry name" value="S-adenosyl-L-methionine-dependent methyltransferases"/>
    <property type="match status" value="1"/>
</dbReference>
<evidence type="ECO:0000256" key="5">
    <source>
        <dbReference type="ARBA" id="ARBA00022747"/>
    </source>
</evidence>
<feature type="domain" description="DNA methylase N-4/N-6" evidence="10">
    <location>
        <begin position="10"/>
        <end position="235"/>
    </location>
</feature>
<dbReference type="InterPro" id="IPR001091">
    <property type="entry name" value="RM_Methyltransferase"/>
</dbReference>
<evidence type="ECO:0000313" key="11">
    <source>
        <dbReference type="EMBL" id="MBO1361935.1"/>
    </source>
</evidence>
<dbReference type="InterPro" id="IPR029063">
    <property type="entry name" value="SAM-dependent_MTases_sf"/>
</dbReference>
<evidence type="ECO:0000256" key="2">
    <source>
        <dbReference type="ARBA" id="ARBA00022603"/>
    </source>
</evidence>
<evidence type="ECO:0000256" key="7">
    <source>
        <dbReference type="ARBA" id="ARBA00047942"/>
    </source>
</evidence>
<evidence type="ECO:0000256" key="9">
    <source>
        <dbReference type="RuleBase" id="RU362026"/>
    </source>
</evidence>
<evidence type="ECO:0000256" key="4">
    <source>
        <dbReference type="ARBA" id="ARBA00022691"/>
    </source>
</evidence>
<dbReference type="Pfam" id="PF01555">
    <property type="entry name" value="N6_N4_Mtase"/>
    <property type="match status" value="1"/>
</dbReference>
<comment type="catalytic activity">
    <reaction evidence="8">
        <text>a 2'-deoxycytidine in DNA + S-adenosyl-L-methionine = an N(4)-methyl-2'-deoxycytidine in DNA + S-adenosyl-L-homocysteine + H(+)</text>
        <dbReference type="Rhea" id="RHEA:16857"/>
        <dbReference type="Rhea" id="RHEA-COMP:11369"/>
        <dbReference type="Rhea" id="RHEA-COMP:13674"/>
        <dbReference type="ChEBI" id="CHEBI:15378"/>
        <dbReference type="ChEBI" id="CHEBI:57856"/>
        <dbReference type="ChEBI" id="CHEBI:59789"/>
        <dbReference type="ChEBI" id="CHEBI:85452"/>
        <dbReference type="ChEBI" id="CHEBI:137933"/>
        <dbReference type="EC" id="2.1.1.113"/>
    </reaction>
</comment>
<protein>
    <recommendedName>
        <fullName evidence="9">Methyltransferase</fullName>
        <ecNumber evidence="9">2.1.1.-</ecNumber>
    </recommendedName>
</protein>
<accession>A0ABS3M149</accession>
<dbReference type="Gene3D" id="3.40.50.150">
    <property type="entry name" value="Vaccinia Virus protein VP39"/>
    <property type="match status" value="1"/>
</dbReference>
<evidence type="ECO:0000256" key="3">
    <source>
        <dbReference type="ARBA" id="ARBA00022679"/>
    </source>
</evidence>
<dbReference type="PRINTS" id="PR00508">
    <property type="entry name" value="S21N4MTFRASE"/>
</dbReference>
<evidence type="ECO:0000313" key="12">
    <source>
        <dbReference type="Proteomes" id="UP000664771"/>
    </source>
</evidence>
<keyword evidence="3" id="KW-0808">Transferase</keyword>
<keyword evidence="12" id="KW-1185">Reference proteome</keyword>
<organism evidence="11 12">
    <name type="scientific">Acetobacter sacchari</name>
    <dbReference type="NCBI Taxonomy" id="2661687"/>
    <lineage>
        <taxon>Bacteria</taxon>
        <taxon>Pseudomonadati</taxon>
        <taxon>Pseudomonadota</taxon>
        <taxon>Alphaproteobacteria</taxon>
        <taxon>Acetobacterales</taxon>
        <taxon>Acetobacteraceae</taxon>
        <taxon>Acetobacter</taxon>
    </lineage>
</organism>
<proteinExistence type="inferred from homology"/>
<reference evidence="11 12" key="1">
    <citation type="submission" date="2021-03" db="EMBL/GenBank/DDBJ databases">
        <title>The complete genome sequence of Acetobacter sacchari TBRC 11175.</title>
        <authorList>
            <person name="Charoenyingcharoen P."/>
            <person name="Yukphan P."/>
        </authorList>
    </citation>
    <scope>NUCLEOTIDE SEQUENCE [LARGE SCALE GENOMIC DNA]</scope>
    <source>
        <strain evidence="11 12">TBRC 11175</strain>
    </source>
</reference>
<sequence length="277" mass="31463">MLKAIPDNSVALTVTSPPYCMGKEYESGSDVTDFVVAHNAILPEIVRITRPGGSICWQVGYHVRENNLTPLDYIVFDVMKRFCEDVVLRNRIIWTFGHGRHGYNRFSGRHELILWFTKGDDYYFNLDAVRVPQKYPGKRATRGPKKGEFSGNPFGKNPSDVWDIPNVKAKHIEKTEHPCQFPVAIPQRLIRALSQKDDIIFDPFAGSASTGVAALLENRRFLGAELNERYCEIARRRLFDATNGDAKVRPLEQDVHVPSPNSAVAKRPDHFWAQRPT</sequence>
<keyword evidence="2" id="KW-0489">Methyltransferase</keyword>
<evidence type="ECO:0000256" key="1">
    <source>
        <dbReference type="ARBA" id="ARBA00010203"/>
    </source>
</evidence>
<evidence type="ECO:0000256" key="8">
    <source>
        <dbReference type="ARBA" id="ARBA00049120"/>
    </source>
</evidence>
<dbReference type="PROSITE" id="PS00093">
    <property type="entry name" value="N4_MTASE"/>
    <property type="match status" value="1"/>
</dbReference>